<dbReference type="InterPro" id="IPR013325">
    <property type="entry name" value="RNA_pol_sigma_r2"/>
</dbReference>
<dbReference type="NCBIfam" id="TIGR02937">
    <property type="entry name" value="sigma70-ECF"/>
    <property type="match status" value="1"/>
</dbReference>
<evidence type="ECO:0000256" key="1">
    <source>
        <dbReference type="ARBA" id="ARBA00010641"/>
    </source>
</evidence>
<dbReference type="GO" id="GO:0006352">
    <property type="term" value="P:DNA-templated transcription initiation"/>
    <property type="evidence" value="ECO:0007669"/>
    <property type="project" value="InterPro"/>
</dbReference>
<reference evidence="7 8" key="1">
    <citation type="submission" date="2019-02" db="EMBL/GenBank/DDBJ databases">
        <title>Pedobacter sp. RP-3-8 sp. nov., isolated from Arctic soil.</title>
        <authorList>
            <person name="Dahal R.H."/>
        </authorList>
    </citation>
    <scope>NUCLEOTIDE SEQUENCE [LARGE SCALE GENOMIC DNA]</scope>
    <source>
        <strain evidence="7 8">RP-3-8</strain>
    </source>
</reference>
<dbReference type="InterPro" id="IPR007627">
    <property type="entry name" value="RNA_pol_sigma70_r2"/>
</dbReference>
<dbReference type="InterPro" id="IPR036388">
    <property type="entry name" value="WH-like_DNA-bd_sf"/>
</dbReference>
<dbReference type="GO" id="GO:0016987">
    <property type="term" value="F:sigma factor activity"/>
    <property type="evidence" value="ECO:0007669"/>
    <property type="project" value="UniProtKB-KW"/>
</dbReference>
<keyword evidence="2" id="KW-0805">Transcription regulation</keyword>
<dbReference type="Pfam" id="PF08281">
    <property type="entry name" value="Sigma70_r4_2"/>
    <property type="match status" value="1"/>
</dbReference>
<keyword evidence="3" id="KW-0731">Sigma factor</keyword>
<evidence type="ECO:0000313" key="8">
    <source>
        <dbReference type="Proteomes" id="UP000291117"/>
    </source>
</evidence>
<gene>
    <name evidence="7" type="ORF">EZ444_02465</name>
</gene>
<sequence>MTSYSKFSEEQLATLLREGDHLAFTEIYNRFFEVLYMHAFRRLNDDDEAKDLVQEMFVGLWDKRKLQDLSKNLSSYLYTRIRSRILDKFRREKISGRYMDFLASYSKLDHASTDHKVRERDLKQLIEKEIYALPEPVRAIFILSRKEHLSHKEIAEVMDMTEQGVKSQVKRALKILRAKLGFYSYLLCFFNLL</sequence>
<keyword evidence="8" id="KW-1185">Reference proteome</keyword>
<dbReference type="PANTHER" id="PTHR43133">
    <property type="entry name" value="RNA POLYMERASE ECF-TYPE SIGMA FACTO"/>
    <property type="match status" value="1"/>
</dbReference>
<dbReference type="InterPro" id="IPR014327">
    <property type="entry name" value="RNA_pol_sigma70_bacteroid"/>
</dbReference>
<organism evidence="7 8">
    <name type="scientific">Pedobacter hiemivivus</name>
    <dbReference type="NCBI Taxonomy" id="2530454"/>
    <lineage>
        <taxon>Bacteria</taxon>
        <taxon>Pseudomonadati</taxon>
        <taxon>Bacteroidota</taxon>
        <taxon>Sphingobacteriia</taxon>
        <taxon>Sphingobacteriales</taxon>
        <taxon>Sphingobacteriaceae</taxon>
        <taxon>Pedobacter</taxon>
    </lineage>
</organism>
<dbReference type="InterPro" id="IPR013249">
    <property type="entry name" value="RNA_pol_sigma70_r4_t2"/>
</dbReference>
<dbReference type="EMBL" id="SJSM01000001">
    <property type="protein sequence ID" value="TCC99558.1"/>
    <property type="molecule type" value="Genomic_DNA"/>
</dbReference>
<dbReference type="Pfam" id="PF04542">
    <property type="entry name" value="Sigma70_r2"/>
    <property type="match status" value="1"/>
</dbReference>
<dbReference type="InterPro" id="IPR014284">
    <property type="entry name" value="RNA_pol_sigma-70_dom"/>
</dbReference>
<dbReference type="GO" id="GO:0003677">
    <property type="term" value="F:DNA binding"/>
    <property type="evidence" value="ECO:0007669"/>
    <property type="project" value="InterPro"/>
</dbReference>
<dbReference type="NCBIfam" id="TIGR02985">
    <property type="entry name" value="Sig70_bacteroi1"/>
    <property type="match status" value="1"/>
</dbReference>
<proteinExistence type="inferred from homology"/>
<feature type="domain" description="RNA polymerase sigma-70 region 2" evidence="5">
    <location>
        <begin position="28"/>
        <end position="93"/>
    </location>
</feature>
<dbReference type="RefSeq" id="WP_131606881.1">
    <property type="nucleotide sequence ID" value="NZ_SJSM01000001.1"/>
</dbReference>
<dbReference type="Proteomes" id="UP000291117">
    <property type="component" value="Unassembled WGS sequence"/>
</dbReference>
<protein>
    <submittedName>
        <fullName evidence="7">RNA polymerase sigma-70 factor</fullName>
    </submittedName>
</protein>
<dbReference type="InterPro" id="IPR013324">
    <property type="entry name" value="RNA_pol_sigma_r3/r4-like"/>
</dbReference>
<evidence type="ECO:0000313" key="7">
    <source>
        <dbReference type="EMBL" id="TCC99558.1"/>
    </source>
</evidence>
<comment type="similarity">
    <text evidence="1">Belongs to the sigma-70 factor family. ECF subfamily.</text>
</comment>
<evidence type="ECO:0000256" key="4">
    <source>
        <dbReference type="ARBA" id="ARBA00023163"/>
    </source>
</evidence>
<name>A0A4R0NH83_9SPHI</name>
<keyword evidence="4" id="KW-0804">Transcription</keyword>
<accession>A0A4R0NH83</accession>
<dbReference type="PANTHER" id="PTHR43133:SF46">
    <property type="entry name" value="RNA POLYMERASE SIGMA-70 FACTOR ECF SUBFAMILY"/>
    <property type="match status" value="1"/>
</dbReference>
<dbReference type="AlphaFoldDB" id="A0A4R0NH83"/>
<dbReference type="Gene3D" id="1.10.1740.10">
    <property type="match status" value="1"/>
</dbReference>
<dbReference type="SUPFAM" id="SSF88946">
    <property type="entry name" value="Sigma2 domain of RNA polymerase sigma factors"/>
    <property type="match status" value="1"/>
</dbReference>
<evidence type="ECO:0000256" key="2">
    <source>
        <dbReference type="ARBA" id="ARBA00023015"/>
    </source>
</evidence>
<dbReference type="OrthoDB" id="659569at2"/>
<evidence type="ECO:0000259" key="6">
    <source>
        <dbReference type="Pfam" id="PF08281"/>
    </source>
</evidence>
<dbReference type="SUPFAM" id="SSF88659">
    <property type="entry name" value="Sigma3 and sigma4 domains of RNA polymerase sigma factors"/>
    <property type="match status" value="1"/>
</dbReference>
<comment type="caution">
    <text evidence="7">The sequence shown here is derived from an EMBL/GenBank/DDBJ whole genome shotgun (WGS) entry which is preliminary data.</text>
</comment>
<feature type="domain" description="RNA polymerase sigma factor 70 region 4 type 2" evidence="6">
    <location>
        <begin position="125"/>
        <end position="175"/>
    </location>
</feature>
<dbReference type="Gene3D" id="1.10.10.10">
    <property type="entry name" value="Winged helix-like DNA-binding domain superfamily/Winged helix DNA-binding domain"/>
    <property type="match status" value="1"/>
</dbReference>
<evidence type="ECO:0000256" key="3">
    <source>
        <dbReference type="ARBA" id="ARBA00023082"/>
    </source>
</evidence>
<dbReference type="InterPro" id="IPR039425">
    <property type="entry name" value="RNA_pol_sigma-70-like"/>
</dbReference>
<evidence type="ECO:0000259" key="5">
    <source>
        <dbReference type="Pfam" id="PF04542"/>
    </source>
</evidence>